<keyword evidence="7 10" id="KW-0460">Magnesium</keyword>
<comment type="cofactor">
    <cofactor evidence="11">
        <name>Mg(2+)</name>
        <dbReference type="ChEBI" id="CHEBI:18420"/>
    </cofactor>
    <cofactor evidence="11">
        <name>Mn(2+)</name>
        <dbReference type="ChEBI" id="CHEBI:29035"/>
    </cofactor>
    <text evidence="11">Magnesium. Can also use manganese.</text>
</comment>
<evidence type="ECO:0000256" key="1">
    <source>
        <dbReference type="ARBA" id="ARBA00011955"/>
    </source>
</evidence>
<proteinExistence type="inferred from homology"/>
<evidence type="ECO:0000313" key="13">
    <source>
        <dbReference type="Proteomes" id="UP000433309"/>
    </source>
</evidence>
<evidence type="ECO:0000256" key="6">
    <source>
        <dbReference type="ARBA" id="ARBA00022827"/>
    </source>
</evidence>
<dbReference type="PANTHER" id="PTHR30040:SF2">
    <property type="entry name" value="FAD:PROTEIN FMN TRANSFERASE"/>
    <property type="match status" value="1"/>
</dbReference>
<evidence type="ECO:0000256" key="11">
    <source>
        <dbReference type="PIRSR" id="PIRSR006268-2"/>
    </source>
</evidence>
<dbReference type="RefSeq" id="WP_154374836.1">
    <property type="nucleotide sequence ID" value="NZ_WKJK01000003.1"/>
</dbReference>
<dbReference type="EC" id="2.7.1.180" evidence="1 10"/>
<name>A0A6I2KV48_9BURK</name>
<dbReference type="EMBL" id="WKJK01000003">
    <property type="protein sequence ID" value="MRW89915.1"/>
    <property type="molecule type" value="Genomic_DNA"/>
</dbReference>
<reference evidence="12 13" key="1">
    <citation type="submission" date="2019-11" db="EMBL/GenBank/DDBJ databases">
        <title>Novel species isolated from a subtropical stream in China.</title>
        <authorList>
            <person name="Lu H."/>
        </authorList>
    </citation>
    <scope>NUCLEOTIDE SEQUENCE [LARGE SCALE GENOMIC DNA]</scope>
    <source>
        <strain evidence="12 13">FT80W</strain>
    </source>
</reference>
<feature type="binding site" evidence="11">
    <location>
        <position position="146"/>
    </location>
    <ligand>
        <name>Mg(2+)</name>
        <dbReference type="ChEBI" id="CHEBI:18420"/>
    </ligand>
</feature>
<dbReference type="Gene3D" id="3.10.520.10">
    <property type="entry name" value="ApbE-like domains"/>
    <property type="match status" value="1"/>
</dbReference>
<evidence type="ECO:0000256" key="5">
    <source>
        <dbReference type="ARBA" id="ARBA00022723"/>
    </source>
</evidence>
<dbReference type="GO" id="GO:0046872">
    <property type="term" value="F:metal ion binding"/>
    <property type="evidence" value="ECO:0007669"/>
    <property type="project" value="UniProtKB-UniRule"/>
</dbReference>
<keyword evidence="5 10" id="KW-0479">Metal-binding</keyword>
<dbReference type="SUPFAM" id="SSF143631">
    <property type="entry name" value="ApbE-like"/>
    <property type="match status" value="1"/>
</dbReference>
<keyword evidence="6 10" id="KW-0274">FAD</keyword>
<dbReference type="PANTHER" id="PTHR30040">
    <property type="entry name" value="THIAMINE BIOSYNTHESIS LIPOPROTEIN APBE"/>
    <property type="match status" value="1"/>
</dbReference>
<evidence type="ECO:0000256" key="3">
    <source>
        <dbReference type="ARBA" id="ARBA00022630"/>
    </source>
</evidence>
<dbReference type="PIRSF" id="PIRSF006268">
    <property type="entry name" value="ApbE"/>
    <property type="match status" value="1"/>
</dbReference>
<dbReference type="AlphaFoldDB" id="A0A6I2KV48"/>
<sequence>MASETMRFCRPLLGTLVELTVHGADAVAAAEAAEAAYAAVARVATLMSFHDAGSELSAINRAGAGELLRIDSWTYEVLSLARAVYEASGGAFDCAIGARLQEWQMLPHHPDAPPRPWSHRGDLSQLELLGDDTIMVHRPLCLDLGGIAKGYAVDQAIEALASHGVTHAVVNAGGDLRVLGDAPEEIHIRNPQQAQHLLYLGTLADGAMATSAPYFSRTTDGTDQRCALVHPHTGDALNRIASYTVLAPTCALADALTKALAVDANPTAPYFSQFNATAILL</sequence>
<comment type="caution">
    <text evidence="12">The sequence shown here is derived from an EMBL/GenBank/DDBJ whole genome shotgun (WGS) entry which is preliminary data.</text>
</comment>
<evidence type="ECO:0000256" key="9">
    <source>
        <dbReference type="ARBA" id="ARBA00048540"/>
    </source>
</evidence>
<comment type="similarity">
    <text evidence="10">Belongs to the ApbE family.</text>
</comment>
<keyword evidence="4 10" id="KW-0808">Transferase</keyword>
<dbReference type="GO" id="GO:0016740">
    <property type="term" value="F:transferase activity"/>
    <property type="evidence" value="ECO:0007669"/>
    <property type="project" value="UniProtKB-UniRule"/>
</dbReference>
<evidence type="ECO:0000256" key="2">
    <source>
        <dbReference type="ARBA" id="ARBA00016337"/>
    </source>
</evidence>
<evidence type="ECO:0000256" key="7">
    <source>
        <dbReference type="ARBA" id="ARBA00022842"/>
    </source>
</evidence>
<protein>
    <recommendedName>
        <fullName evidence="2 10">FAD:protein FMN transferase</fullName>
        <ecNumber evidence="1 10">2.7.1.180</ecNumber>
    </recommendedName>
    <alternativeName>
        <fullName evidence="8 10">Flavin transferase</fullName>
    </alternativeName>
</protein>
<gene>
    <name evidence="12" type="ORF">GJ699_07965</name>
</gene>
<dbReference type="Proteomes" id="UP000433309">
    <property type="component" value="Unassembled WGS sequence"/>
</dbReference>
<accession>A0A6I2KV48</accession>
<keyword evidence="3 10" id="KW-0285">Flavoprotein</keyword>
<feature type="binding site" evidence="11">
    <location>
        <position position="254"/>
    </location>
    <ligand>
        <name>Mg(2+)</name>
        <dbReference type="ChEBI" id="CHEBI:18420"/>
    </ligand>
</feature>
<organism evidence="12 13">
    <name type="scientific">Duganella guangzhouensis</name>
    <dbReference type="NCBI Taxonomy" id="2666084"/>
    <lineage>
        <taxon>Bacteria</taxon>
        <taxon>Pseudomonadati</taxon>
        <taxon>Pseudomonadota</taxon>
        <taxon>Betaproteobacteria</taxon>
        <taxon>Burkholderiales</taxon>
        <taxon>Oxalobacteraceae</taxon>
        <taxon>Telluria group</taxon>
        <taxon>Duganella</taxon>
    </lineage>
</organism>
<evidence type="ECO:0000256" key="8">
    <source>
        <dbReference type="ARBA" id="ARBA00031306"/>
    </source>
</evidence>
<dbReference type="Pfam" id="PF02424">
    <property type="entry name" value="ApbE"/>
    <property type="match status" value="1"/>
</dbReference>
<evidence type="ECO:0000313" key="12">
    <source>
        <dbReference type="EMBL" id="MRW89915.1"/>
    </source>
</evidence>
<comment type="catalytic activity">
    <reaction evidence="9 10">
        <text>L-threonyl-[protein] + FAD = FMN-L-threonyl-[protein] + AMP + H(+)</text>
        <dbReference type="Rhea" id="RHEA:36847"/>
        <dbReference type="Rhea" id="RHEA-COMP:11060"/>
        <dbReference type="Rhea" id="RHEA-COMP:11061"/>
        <dbReference type="ChEBI" id="CHEBI:15378"/>
        <dbReference type="ChEBI" id="CHEBI:30013"/>
        <dbReference type="ChEBI" id="CHEBI:57692"/>
        <dbReference type="ChEBI" id="CHEBI:74257"/>
        <dbReference type="ChEBI" id="CHEBI:456215"/>
        <dbReference type="EC" id="2.7.1.180"/>
    </reaction>
</comment>
<evidence type="ECO:0000256" key="4">
    <source>
        <dbReference type="ARBA" id="ARBA00022679"/>
    </source>
</evidence>
<keyword evidence="13" id="KW-1185">Reference proteome</keyword>
<evidence type="ECO:0000256" key="10">
    <source>
        <dbReference type="PIRNR" id="PIRNR006268"/>
    </source>
</evidence>
<dbReference type="InterPro" id="IPR003374">
    <property type="entry name" value="ApbE-like_sf"/>
</dbReference>
<dbReference type="InterPro" id="IPR024932">
    <property type="entry name" value="ApbE"/>
</dbReference>